<dbReference type="PANTHER" id="PTHR22604:SF105">
    <property type="entry name" value="TRANS-1,2-DIHYDROBENZENE-1,2-DIOL DEHYDROGENASE"/>
    <property type="match status" value="1"/>
</dbReference>
<proteinExistence type="inferred from homology"/>
<dbReference type="Pfam" id="PF01408">
    <property type="entry name" value="GFO_IDH_MocA"/>
    <property type="match status" value="1"/>
</dbReference>
<dbReference type="GO" id="GO:0000166">
    <property type="term" value="F:nucleotide binding"/>
    <property type="evidence" value="ECO:0007669"/>
    <property type="project" value="InterPro"/>
</dbReference>
<reference evidence="9" key="1">
    <citation type="journal article" date="2014" name="Proc. Natl. Acad. Sci. U.S.A.">
        <title>Extensive sampling of basidiomycete genomes demonstrates inadequacy of the white-rot/brown-rot paradigm for wood decay fungi.</title>
        <authorList>
            <person name="Riley R."/>
            <person name="Salamov A.A."/>
            <person name="Brown D.W."/>
            <person name="Nagy L.G."/>
            <person name="Floudas D."/>
            <person name="Held B.W."/>
            <person name="Levasseur A."/>
            <person name="Lombard V."/>
            <person name="Morin E."/>
            <person name="Otillar R."/>
            <person name="Lindquist E.A."/>
            <person name="Sun H."/>
            <person name="LaButti K.M."/>
            <person name="Schmutz J."/>
            <person name="Jabbour D."/>
            <person name="Luo H."/>
            <person name="Baker S.E."/>
            <person name="Pisabarro A.G."/>
            <person name="Walton J.D."/>
            <person name="Blanchette R.A."/>
            <person name="Henrissat B."/>
            <person name="Martin F."/>
            <person name="Cullen D."/>
            <person name="Hibbett D.S."/>
            <person name="Grigoriev I.V."/>
        </authorList>
    </citation>
    <scope>NUCLEOTIDE SEQUENCE [LARGE SCALE GENOMIC DNA]</scope>
    <source>
        <strain evidence="9">CBS 339.88</strain>
    </source>
</reference>
<dbReference type="InterPro" id="IPR055170">
    <property type="entry name" value="GFO_IDH_MocA-like_dom"/>
</dbReference>
<dbReference type="Proteomes" id="UP000027222">
    <property type="component" value="Unassembled WGS sequence"/>
</dbReference>
<dbReference type="Gene3D" id="3.30.360.10">
    <property type="entry name" value="Dihydrodipicolinate Reductase, domain 2"/>
    <property type="match status" value="1"/>
</dbReference>
<dbReference type="Pfam" id="PF22725">
    <property type="entry name" value="GFO_IDH_MocA_C3"/>
    <property type="match status" value="1"/>
</dbReference>
<organism evidence="8 9">
    <name type="scientific">Galerina marginata (strain CBS 339.88)</name>
    <dbReference type="NCBI Taxonomy" id="685588"/>
    <lineage>
        <taxon>Eukaryota</taxon>
        <taxon>Fungi</taxon>
        <taxon>Dikarya</taxon>
        <taxon>Basidiomycota</taxon>
        <taxon>Agaricomycotina</taxon>
        <taxon>Agaricomycetes</taxon>
        <taxon>Agaricomycetidae</taxon>
        <taxon>Agaricales</taxon>
        <taxon>Agaricineae</taxon>
        <taxon>Strophariaceae</taxon>
        <taxon>Galerina</taxon>
    </lineage>
</organism>
<dbReference type="EC" id="1.1.1.179" evidence="3"/>
<dbReference type="PANTHER" id="PTHR22604">
    <property type="entry name" value="OXIDOREDUCTASES"/>
    <property type="match status" value="1"/>
</dbReference>
<dbReference type="SUPFAM" id="SSF55347">
    <property type="entry name" value="Glyceraldehyde-3-phosphate dehydrogenase-like, C-terminal domain"/>
    <property type="match status" value="1"/>
</dbReference>
<evidence type="ECO:0000256" key="5">
    <source>
        <dbReference type="ARBA" id="ARBA00049233"/>
    </source>
</evidence>
<gene>
    <name evidence="8" type="ORF">GALMADRAFT_72873</name>
</gene>
<dbReference type="InterPro" id="IPR036291">
    <property type="entry name" value="NAD(P)-bd_dom_sf"/>
</dbReference>
<feature type="domain" description="Gfo/Idh/MocA-like oxidoreductase N-terminal" evidence="6">
    <location>
        <begin position="23"/>
        <end position="143"/>
    </location>
</feature>
<dbReference type="AlphaFoldDB" id="A0A067T0E5"/>
<dbReference type="EMBL" id="KL142386">
    <property type="protein sequence ID" value="KDR73399.1"/>
    <property type="molecule type" value="Genomic_DNA"/>
</dbReference>
<dbReference type="SUPFAM" id="SSF51735">
    <property type="entry name" value="NAD(P)-binding Rossmann-fold domains"/>
    <property type="match status" value="1"/>
</dbReference>
<comment type="similarity">
    <text evidence="1">Belongs to the Gfo/Idh/MocA family.</text>
</comment>
<evidence type="ECO:0000256" key="3">
    <source>
        <dbReference type="ARBA" id="ARBA00038984"/>
    </source>
</evidence>
<protein>
    <recommendedName>
        <fullName evidence="3">D-xylose 1-dehydrogenase (NADP(+), D-xylono-1,5-lactone-forming)</fullName>
        <ecNumber evidence="3">1.1.1.179</ecNumber>
    </recommendedName>
    <alternativeName>
        <fullName evidence="4">D-xylose-NADP dehydrogenase</fullName>
    </alternativeName>
</protein>
<keyword evidence="9" id="KW-1185">Reference proteome</keyword>
<evidence type="ECO:0000256" key="4">
    <source>
        <dbReference type="ARBA" id="ARBA00042988"/>
    </source>
</evidence>
<dbReference type="Gene3D" id="3.40.50.720">
    <property type="entry name" value="NAD(P)-binding Rossmann-like Domain"/>
    <property type="match status" value="1"/>
</dbReference>
<dbReference type="InterPro" id="IPR050984">
    <property type="entry name" value="Gfo/Idh/MocA_domain"/>
</dbReference>
<evidence type="ECO:0000313" key="8">
    <source>
        <dbReference type="EMBL" id="KDR73399.1"/>
    </source>
</evidence>
<evidence type="ECO:0000256" key="2">
    <source>
        <dbReference type="ARBA" id="ARBA00023002"/>
    </source>
</evidence>
<comment type="catalytic activity">
    <reaction evidence="5">
        <text>D-xylose + NADP(+) = D-xylono-1,5-lactone + NADPH + H(+)</text>
        <dbReference type="Rhea" id="RHEA:22000"/>
        <dbReference type="ChEBI" id="CHEBI:15378"/>
        <dbReference type="ChEBI" id="CHEBI:15867"/>
        <dbReference type="ChEBI" id="CHEBI:53455"/>
        <dbReference type="ChEBI" id="CHEBI:57783"/>
        <dbReference type="ChEBI" id="CHEBI:58349"/>
        <dbReference type="EC" id="1.1.1.179"/>
    </reaction>
</comment>
<dbReference type="STRING" id="685588.A0A067T0E5"/>
<feature type="domain" description="GFO/IDH/MocA-like oxidoreductase" evidence="7">
    <location>
        <begin position="154"/>
        <end position="286"/>
    </location>
</feature>
<sequence>MSFFSRNLKGVFPAPVQKSPDALRFGILGAAKVAPIAFIIPAISHPEVIVAAIACRGKSKGKKFGKSHSIPTVYTGPNAYQQLIDDPSIDAVYNPLPNNLHYEWTIKALRAGKHVLLEKPSSDVKSDTVAMFDLAEEKGLILLEAFHYRFHPSVQRVKAILDSGELGAIKSINAELCLTKGAIPSNNIRYEYELGGGGFMDGGGYVVSVSRYLMGGNPTSVVSAQPTSVYRKDPRIDDGITAVLAFPGDKTAEVTCNIQLAGWGPFGIIPRLPRLRFTVTAEGGTIHLNQFVVPHIYHSITVKPTSKPTRVEKHYVHPQGSGAEQTGEAWWSTYRYQLEAFVDKVKSRTPQAWFDAQDSIDNVEWIENIYKKVGFLLFWGRLRSLNQHSEWTGQSACRDLGR</sequence>
<evidence type="ECO:0000256" key="1">
    <source>
        <dbReference type="ARBA" id="ARBA00010928"/>
    </source>
</evidence>
<dbReference type="HOGENOM" id="CLU_023194_5_2_1"/>
<dbReference type="InterPro" id="IPR000683">
    <property type="entry name" value="Gfo/Idh/MocA-like_OxRdtase_N"/>
</dbReference>
<evidence type="ECO:0000313" key="9">
    <source>
        <dbReference type="Proteomes" id="UP000027222"/>
    </source>
</evidence>
<keyword evidence="2" id="KW-0560">Oxidoreductase</keyword>
<accession>A0A067T0E5</accession>
<evidence type="ECO:0000259" key="6">
    <source>
        <dbReference type="Pfam" id="PF01408"/>
    </source>
</evidence>
<dbReference type="OrthoDB" id="64915at2759"/>
<evidence type="ECO:0000259" key="7">
    <source>
        <dbReference type="Pfam" id="PF22725"/>
    </source>
</evidence>
<name>A0A067T0E5_GALM3</name>
<dbReference type="GO" id="GO:0047837">
    <property type="term" value="F:D-xylose 1-dehydrogenase (NADP+) activity"/>
    <property type="evidence" value="ECO:0007669"/>
    <property type="project" value="UniProtKB-EC"/>
</dbReference>